<sequence length="274" mass="30693">MKFSHAIMIRLPDKVKFENKKVASHFDLPLAKKQLEDLTQSLKEAGIDVIELAPEHKSRVEGLFPDDAAVVIHGTALITRPKKTGARLDELAVALKELTWNVIRCEDKINGKGVVLEGSDVLYTGREIFVGIRKDGTNIEGSIAIARSYPDIPVIPITLPSKLPLKHYICMVKDDVFSVIRSKDSEVVLERITREATYRYKVLFVEKEESVNCLNVNDHLIFRCDVHESKFGAVKPPVELWGVKGDELAKMSGGMLSRYCLLIKKINTKKGILS</sequence>
<organism evidence="1 2">
    <name type="scientific">Rhabditophanes sp. KR3021</name>
    <dbReference type="NCBI Taxonomy" id="114890"/>
    <lineage>
        <taxon>Eukaryota</taxon>
        <taxon>Metazoa</taxon>
        <taxon>Ecdysozoa</taxon>
        <taxon>Nematoda</taxon>
        <taxon>Chromadorea</taxon>
        <taxon>Rhabditida</taxon>
        <taxon>Tylenchina</taxon>
        <taxon>Panagrolaimomorpha</taxon>
        <taxon>Strongyloidoidea</taxon>
        <taxon>Alloionematidae</taxon>
        <taxon>Rhabditophanes</taxon>
    </lineage>
</organism>
<evidence type="ECO:0000313" key="1">
    <source>
        <dbReference type="Proteomes" id="UP000095286"/>
    </source>
</evidence>
<proteinExistence type="predicted"/>
<name>A0AC35UA70_9BILA</name>
<protein>
    <submittedName>
        <fullName evidence="2">Dimethylargininase</fullName>
    </submittedName>
</protein>
<reference evidence="2" key="1">
    <citation type="submission" date="2016-11" db="UniProtKB">
        <authorList>
            <consortium name="WormBaseParasite"/>
        </authorList>
    </citation>
    <scope>IDENTIFICATION</scope>
    <source>
        <strain evidence="2">KR3021</strain>
    </source>
</reference>
<accession>A0AC35UA70</accession>
<dbReference type="Proteomes" id="UP000095286">
    <property type="component" value="Unplaced"/>
</dbReference>
<dbReference type="WBParaSite" id="RSKR_0000893300.1">
    <property type="protein sequence ID" value="RSKR_0000893300.1"/>
    <property type="gene ID" value="RSKR_0000893300"/>
</dbReference>
<evidence type="ECO:0000313" key="2">
    <source>
        <dbReference type="WBParaSite" id="RSKR_0000893300.1"/>
    </source>
</evidence>